<sequence length="531" mass="57911">MEVKKRENWGSTLGFVLAIAGSAIGLGNVWKFPYITGQNGGGAFVLVYLFCIFLLGMPIMLCEMAIGRKTRQNPYGAFRMLEVRRSRLSKVLGWLLIGMGLVMLCSGKWGFALLTFAASALVLKLGFAAVGLFSLFAAMLILSYYSVIGGWIVEYVYKAFSGQLNVPDVESAEKLFSDFIGNPMQVTRWHLLFLGLAALMIWCGIRNGIERWSKILMPTLFFLLVALLLRGVTLSGASKGVAFFLTPDFSKLTAAGALEALGHAFYTLSLGMAITITYGSYLGRDKNIFTSALWVVLLDTGAALLAGLAIFPAVFAMGFDPSDGPSLIFKVLPATFYNFPGGFGWLWAGLFFLMLTIAALTSAASLFECGVTFLIDQLGLKRSVAVILCYVGIGGFGVLTSVSCATWEHLPGVHGVLEYVFGEVKSKNWFVLLDYVTSNWMLPLSGLFTAIFVGWVWTTRKAGRELRISAGSLVDENLITYLSGFRGEPLYRSSRNHGLTVMTLWGLLVRFVAPVVILALFLQSIGVNLGF</sequence>
<feature type="transmembrane region" description="Helical" evidence="7">
    <location>
        <begin position="132"/>
        <end position="153"/>
    </location>
</feature>
<organism evidence="8 9">
    <name type="scientific">Victivallis vadensis</name>
    <dbReference type="NCBI Taxonomy" id="172901"/>
    <lineage>
        <taxon>Bacteria</taxon>
        <taxon>Pseudomonadati</taxon>
        <taxon>Lentisphaerota</taxon>
        <taxon>Lentisphaeria</taxon>
        <taxon>Victivallales</taxon>
        <taxon>Victivallaceae</taxon>
        <taxon>Victivallis</taxon>
    </lineage>
</organism>
<dbReference type="NCBIfam" id="NF037979">
    <property type="entry name" value="Na_transp"/>
    <property type="match status" value="1"/>
</dbReference>
<evidence type="ECO:0000313" key="9">
    <source>
        <dbReference type="Proteomes" id="UP000245959"/>
    </source>
</evidence>
<evidence type="ECO:0000256" key="6">
    <source>
        <dbReference type="RuleBase" id="RU003732"/>
    </source>
</evidence>
<dbReference type="InterPro" id="IPR047218">
    <property type="entry name" value="YocR/YhdH-like"/>
</dbReference>
<gene>
    <name evidence="8" type="ORF">C8D82_11950</name>
</gene>
<keyword evidence="4 7" id="KW-1133">Transmembrane helix</keyword>
<dbReference type="EMBL" id="QEKH01000019">
    <property type="protein sequence ID" value="PVY39809.1"/>
    <property type="molecule type" value="Genomic_DNA"/>
</dbReference>
<dbReference type="PRINTS" id="PR00176">
    <property type="entry name" value="NANEUSMPORT"/>
</dbReference>
<dbReference type="SUPFAM" id="SSF161070">
    <property type="entry name" value="SNF-like"/>
    <property type="match status" value="2"/>
</dbReference>
<feature type="transmembrane region" description="Helical" evidence="7">
    <location>
        <begin position="12"/>
        <end position="30"/>
    </location>
</feature>
<evidence type="ECO:0000256" key="5">
    <source>
        <dbReference type="ARBA" id="ARBA00023136"/>
    </source>
</evidence>
<feature type="transmembrane region" description="Helical" evidence="7">
    <location>
        <begin position="110"/>
        <end position="127"/>
    </location>
</feature>
<dbReference type="GO" id="GO:0016020">
    <property type="term" value="C:membrane"/>
    <property type="evidence" value="ECO:0007669"/>
    <property type="project" value="UniProtKB-SubCell"/>
</dbReference>
<evidence type="ECO:0000256" key="4">
    <source>
        <dbReference type="ARBA" id="ARBA00022989"/>
    </source>
</evidence>
<keyword evidence="6" id="KW-0769">Symport</keyword>
<dbReference type="RefSeq" id="WP_116884574.1">
    <property type="nucleotide sequence ID" value="NZ_CABMMC010000007.1"/>
</dbReference>
<feature type="transmembrane region" description="Helical" evidence="7">
    <location>
        <begin position="189"/>
        <end position="209"/>
    </location>
</feature>
<evidence type="ECO:0000256" key="2">
    <source>
        <dbReference type="ARBA" id="ARBA00022448"/>
    </source>
</evidence>
<feature type="transmembrane region" description="Helical" evidence="7">
    <location>
        <begin position="345"/>
        <end position="375"/>
    </location>
</feature>
<keyword evidence="2 6" id="KW-0813">Transport</keyword>
<keyword evidence="9" id="KW-1185">Reference proteome</keyword>
<feature type="transmembrane region" description="Helical" evidence="7">
    <location>
        <begin position="499"/>
        <end position="522"/>
    </location>
</feature>
<feature type="transmembrane region" description="Helical" evidence="7">
    <location>
        <begin position="440"/>
        <end position="458"/>
    </location>
</feature>
<feature type="transmembrane region" description="Helical" evidence="7">
    <location>
        <begin position="221"/>
        <end position="244"/>
    </location>
</feature>
<evidence type="ECO:0000256" key="7">
    <source>
        <dbReference type="SAM" id="Phobius"/>
    </source>
</evidence>
<dbReference type="AlphaFoldDB" id="A0A2U1ATQ0"/>
<feature type="transmembrane region" description="Helical" evidence="7">
    <location>
        <begin position="87"/>
        <end position="104"/>
    </location>
</feature>
<feature type="transmembrane region" description="Helical" evidence="7">
    <location>
        <begin position="264"/>
        <end position="281"/>
    </location>
</feature>
<name>A0A2U1ATQ0_9BACT</name>
<feature type="transmembrane region" description="Helical" evidence="7">
    <location>
        <begin position="42"/>
        <end position="66"/>
    </location>
</feature>
<comment type="similarity">
    <text evidence="6">Belongs to the sodium:neurotransmitter symporter (SNF) (TC 2.A.22) family.</text>
</comment>
<feature type="transmembrane region" description="Helical" evidence="7">
    <location>
        <begin position="293"/>
        <end position="319"/>
    </location>
</feature>
<dbReference type="Pfam" id="PF00209">
    <property type="entry name" value="SNF"/>
    <property type="match status" value="2"/>
</dbReference>
<reference evidence="8 9" key="1">
    <citation type="submission" date="2018-04" db="EMBL/GenBank/DDBJ databases">
        <title>Genomic Encyclopedia of Type Strains, Phase IV (KMG-IV): sequencing the most valuable type-strain genomes for metagenomic binning, comparative biology and taxonomic classification.</title>
        <authorList>
            <person name="Goeker M."/>
        </authorList>
    </citation>
    <scope>NUCLEOTIDE SEQUENCE [LARGE SCALE GENOMIC DNA]</scope>
    <source>
        <strain evidence="8 9">DSM 14823</strain>
    </source>
</reference>
<feature type="transmembrane region" description="Helical" evidence="7">
    <location>
        <begin position="387"/>
        <end position="410"/>
    </location>
</feature>
<dbReference type="GeneID" id="78295866"/>
<protein>
    <recommendedName>
        <fullName evidence="6">Transporter</fullName>
    </recommendedName>
</protein>
<dbReference type="CDD" id="cd10336">
    <property type="entry name" value="SLC6sbd_Tyt1-Like"/>
    <property type="match status" value="1"/>
</dbReference>
<evidence type="ECO:0000256" key="1">
    <source>
        <dbReference type="ARBA" id="ARBA00004141"/>
    </source>
</evidence>
<keyword evidence="3 6" id="KW-0812">Transmembrane</keyword>
<dbReference type="GO" id="GO:0015293">
    <property type="term" value="F:symporter activity"/>
    <property type="evidence" value="ECO:0007669"/>
    <property type="project" value="UniProtKB-KW"/>
</dbReference>
<dbReference type="PROSITE" id="PS00610">
    <property type="entry name" value="NA_NEUROTRAN_SYMP_1"/>
    <property type="match status" value="1"/>
</dbReference>
<dbReference type="InterPro" id="IPR000175">
    <property type="entry name" value="Na/ntran_symport"/>
</dbReference>
<comment type="subcellular location">
    <subcellularLocation>
        <location evidence="1">Membrane</location>
        <topology evidence="1">Multi-pass membrane protein</topology>
    </subcellularLocation>
</comment>
<evidence type="ECO:0000256" key="3">
    <source>
        <dbReference type="ARBA" id="ARBA00022692"/>
    </source>
</evidence>
<comment type="caution">
    <text evidence="8">The sequence shown here is derived from an EMBL/GenBank/DDBJ whole genome shotgun (WGS) entry which is preliminary data.</text>
</comment>
<dbReference type="PANTHER" id="PTHR42948">
    <property type="entry name" value="TRANSPORTER"/>
    <property type="match status" value="1"/>
</dbReference>
<dbReference type="PROSITE" id="PS50267">
    <property type="entry name" value="NA_NEUROTRAN_SYMP_3"/>
    <property type="match status" value="1"/>
</dbReference>
<evidence type="ECO:0000313" key="8">
    <source>
        <dbReference type="EMBL" id="PVY39809.1"/>
    </source>
</evidence>
<dbReference type="InterPro" id="IPR037272">
    <property type="entry name" value="SNS_sf"/>
</dbReference>
<proteinExistence type="inferred from homology"/>
<keyword evidence="5 7" id="KW-0472">Membrane</keyword>
<dbReference type="Proteomes" id="UP000245959">
    <property type="component" value="Unassembled WGS sequence"/>
</dbReference>
<accession>A0A2U1ATQ0</accession>
<dbReference type="PANTHER" id="PTHR42948:SF1">
    <property type="entry name" value="TRANSPORTER"/>
    <property type="match status" value="1"/>
</dbReference>